<dbReference type="EMBL" id="JAPHQB010000065">
    <property type="protein sequence ID" value="MCX2803376.1"/>
    <property type="molecule type" value="Genomic_DNA"/>
</dbReference>
<sequence length="226" mass="24906">MQVEARFRRRAKSEESISELNNSLLKKLSKIKELWAESKSVEDVYFDVGIGESAASDLSPCLIDSVNGAISFASRLPAAIADKATSDDTIILKFDSDEIDFHKFCNDVFPEIIEAFNPYRAVIITDLDQDLDDFEDIVQESQSTGKDIDGRDSVFRIYAINYFDDEMCKRAFGIGASEVVEKLKSSIERAEEIAGGALLLVSSEPVAGSKLASIDGLVRRCLSQTA</sequence>
<dbReference type="RefSeq" id="WP_266066764.1">
    <property type="nucleotide sequence ID" value="NZ_JAPHQB010000065.1"/>
</dbReference>
<organism evidence="1 2">
    <name type="scientific">Microbulbifer thermotolerans</name>
    <dbReference type="NCBI Taxonomy" id="252514"/>
    <lineage>
        <taxon>Bacteria</taxon>
        <taxon>Pseudomonadati</taxon>
        <taxon>Pseudomonadota</taxon>
        <taxon>Gammaproteobacteria</taxon>
        <taxon>Cellvibrionales</taxon>
        <taxon>Microbulbiferaceae</taxon>
        <taxon>Microbulbifer</taxon>
    </lineage>
</organism>
<gene>
    <name evidence="1" type="ORF">OQJ68_16485</name>
</gene>
<protein>
    <submittedName>
        <fullName evidence="1">Uncharacterized protein</fullName>
    </submittedName>
</protein>
<evidence type="ECO:0000313" key="1">
    <source>
        <dbReference type="EMBL" id="MCX2803376.1"/>
    </source>
</evidence>
<proteinExistence type="predicted"/>
<dbReference type="AlphaFoldDB" id="A0AB35I308"/>
<reference evidence="1" key="1">
    <citation type="submission" date="2022-11" db="EMBL/GenBank/DDBJ databases">
        <title>Chitin-degrading and fungicidal potential of chitinolytic bacterial strains from marine environment of the Pacific Ocean regions.</title>
        <authorList>
            <person name="Pentekhina I."/>
            <person name="Nedashkovskaya O."/>
            <person name="Seitkalieva A."/>
            <person name="Podvolotskaya A."/>
            <person name="Tekutyeva L."/>
            <person name="Balabanova L."/>
        </authorList>
    </citation>
    <scope>NUCLEOTIDE SEQUENCE</scope>
    <source>
        <strain evidence="1">KMM 6838</strain>
    </source>
</reference>
<accession>A0AB35I308</accession>
<comment type="caution">
    <text evidence="1">The sequence shown here is derived from an EMBL/GenBank/DDBJ whole genome shotgun (WGS) entry which is preliminary data.</text>
</comment>
<evidence type="ECO:0000313" key="2">
    <source>
        <dbReference type="Proteomes" id="UP001209730"/>
    </source>
</evidence>
<name>A0AB35I308_MICTH</name>
<dbReference type="Proteomes" id="UP001209730">
    <property type="component" value="Unassembled WGS sequence"/>
</dbReference>